<dbReference type="Proteomes" id="UP000632828">
    <property type="component" value="Unassembled WGS sequence"/>
</dbReference>
<gene>
    <name evidence="1" type="ORF">ICT70_14510</name>
</gene>
<dbReference type="RefSeq" id="WP_191157903.1">
    <property type="nucleotide sequence ID" value="NZ_JACWUN010000026.1"/>
</dbReference>
<evidence type="ECO:0000313" key="1">
    <source>
        <dbReference type="EMBL" id="MBD1401871.1"/>
    </source>
</evidence>
<dbReference type="SUPFAM" id="SSF57903">
    <property type="entry name" value="FYVE/PHD zinc finger"/>
    <property type="match status" value="1"/>
</dbReference>
<keyword evidence="2" id="KW-1185">Reference proteome</keyword>
<evidence type="ECO:0000313" key="2">
    <source>
        <dbReference type="Proteomes" id="UP000632828"/>
    </source>
</evidence>
<organism evidence="1 2">
    <name type="scientific">Pelovirga terrestris</name>
    <dbReference type="NCBI Taxonomy" id="2771352"/>
    <lineage>
        <taxon>Bacteria</taxon>
        <taxon>Pseudomonadati</taxon>
        <taxon>Thermodesulfobacteriota</taxon>
        <taxon>Desulfuromonadia</taxon>
        <taxon>Geobacterales</taxon>
        <taxon>Geobacteraceae</taxon>
        <taxon>Pelovirga</taxon>
    </lineage>
</organism>
<sequence>MTEDPSAWMCHICNYRSTSEEGIACSRCYKISCRQHFRTVPLLNPESGLYEFVRICALCELKDIS</sequence>
<name>A0A8J6QYK0_9BACT</name>
<proteinExistence type="predicted"/>
<protein>
    <submittedName>
        <fullName evidence="1">Uncharacterized protein</fullName>
    </submittedName>
</protein>
<dbReference type="InterPro" id="IPR011011">
    <property type="entry name" value="Znf_FYVE_PHD"/>
</dbReference>
<dbReference type="AlphaFoldDB" id="A0A8J6QYK0"/>
<accession>A0A8J6QYK0</accession>
<dbReference type="EMBL" id="JACWUN010000026">
    <property type="protein sequence ID" value="MBD1401871.1"/>
    <property type="molecule type" value="Genomic_DNA"/>
</dbReference>
<comment type="caution">
    <text evidence="1">The sequence shown here is derived from an EMBL/GenBank/DDBJ whole genome shotgun (WGS) entry which is preliminary data.</text>
</comment>
<reference evidence="1" key="1">
    <citation type="submission" date="2020-09" db="EMBL/GenBank/DDBJ databases">
        <title>Pelobacter alkaliphilus sp. nov., a novel anaerobic arsenate-reducing bacterium from terrestrial mud volcano.</title>
        <authorList>
            <person name="Khomyakova M.A."/>
            <person name="Merkel A.Y."/>
            <person name="Slobodkin A.I."/>
        </authorList>
    </citation>
    <scope>NUCLEOTIDE SEQUENCE</scope>
    <source>
        <strain evidence="1">M08fum</strain>
    </source>
</reference>